<dbReference type="EMBL" id="ML996088">
    <property type="protein sequence ID" value="KAF2151234.1"/>
    <property type="molecule type" value="Genomic_DNA"/>
</dbReference>
<feature type="domain" description="Mon2/Sec7/BIG1-like HUS" evidence="4">
    <location>
        <begin position="202"/>
        <end position="356"/>
    </location>
</feature>
<dbReference type="Pfam" id="PF16213">
    <property type="entry name" value="DCB"/>
    <property type="match status" value="1"/>
</dbReference>
<comment type="caution">
    <text evidence="6">The sequence shown here is derived from an EMBL/GenBank/DDBJ whole genome shotgun (WGS) entry which is preliminary data.</text>
</comment>
<protein>
    <recommendedName>
        <fullName evidence="8">Protein MON2 homolog</fullName>
    </recommendedName>
</protein>
<feature type="domain" description="Mon2/Sec7/BIG1-like dimerisation and cyclophilin-binding" evidence="5">
    <location>
        <begin position="5"/>
        <end position="175"/>
    </location>
</feature>
<dbReference type="InterPro" id="IPR016024">
    <property type="entry name" value="ARM-type_fold"/>
</dbReference>
<keyword evidence="2" id="KW-0653">Protein transport</keyword>
<keyword evidence="1" id="KW-0813">Transport</keyword>
<evidence type="ECO:0000256" key="3">
    <source>
        <dbReference type="SAM" id="MobiDB-lite"/>
    </source>
</evidence>
<evidence type="ECO:0000256" key="2">
    <source>
        <dbReference type="ARBA" id="ARBA00022927"/>
    </source>
</evidence>
<feature type="region of interest" description="Disordered" evidence="3">
    <location>
        <begin position="643"/>
        <end position="664"/>
    </location>
</feature>
<dbReference type="OrthoDB" id="294853at2759"/>
<dbReference type="GO" id="GO:0015031">
    <property type="term" value="P:protein transport"/>
    <property type="evidence" value="ECO:0007669"/>
    <property type="project" value="UniProtKB-KW"/>
</dbReference>
<evidence type="ECO:0008006" key="8">
    <source>
        <dbReference type="Google" id="ProtNLM"/>
    </source>
</evidence>
<dbReference type="InterPro" id="IPR032691">
    <property type="entry name" value="Mon2/Sec7/BIG1-like_HUS"/>
</dbReference>
<feature type="region of interest" description="Disordered" evidence="3">
    <location>
        <begin position="1530"/>
        <end position="1557"/>
    </location>
</feature>
<evidence type="ECO:0000256" key="1">
    <source>
        <dbReference type="ARBA" id="ARBA00022448"/>
    </source>
</evidence>
<reference evidence="6" key="1">
    <citation type="journal article" date="2020" name="Stud. Mycol.">
        <title>101 Dothideomycetes genomes: a test case for predicting lifestyles and emergence of pathogens.</title>
        <authorList>
            <person name="Haridas S."/>
            <person name="Albert R."/>
            <person name="Binder M."/>
            <person name="Bloem J."/>
            <person name="Labutti K."/>
            <person name="Salamov A."/>
            <person name="Andreopoulos B."/>
            <person name="Baker S."/>
            <person name="Barry K."/>
            <person name="Bills G."/>
            <person name="Bluhm B."/>
            <person name="Cannon C."/>
            <person name="Castanera R."/>
            <person name="Culley D."/>
            <person name="Daum C."/>
            <person name="Ezra D."/>
            <person name="Gonzalez J."/>
            <person name="Henrissat B."/>
            <person name="Kuo A."/>
            <person name="Liang C."/>
            <person name="Lipzen A."/>
            <person name="Lutzoni F."/>
            <person name="Magnuson J."/>
            <person name="Mondo S."/>
            <person name="Nolan M."/>
            <person name="Ohm R."/>
            <person name="Pangilinan J."/>
            <person name="Park H.-J."/>
            <person name="Ramirez L."/>
            <person name="Alfaro M."/>
            <person name="Sun H."/>
            <person name="Tritt A."/>
            <person name="Yoshinaga Y."/>
            <person name="Zwiers L.-H."/>
            <person name="Turgeon B."/>
            <person name="Goodwin S."/>
            <person name="Spatafora J."/>
            <person name="Crous P."/>
            <person name="Grigoriev I."/>
        </authorList>
    </citation>
    <scope>NUCLEOTIDE SEQUENCE</scope>
    <source>
        <strain evidence="6">CBS 260.36</strain>
    </source>
</reference>
<evidence type="ECO:0000259" key="5">
    <source>
        <dbReference type="Pfam" id="PF16213"/>
    </source>
</evidence>
<evidence type="ECO:0000313" key="7">
    <source>
        <dbReference type="Proteomes" id="UP000799439"/>
    </source>
</evidence>
<dbReference type="Proteomes" id="UP000799439">
    <property type="component" value="Unassembled WGS sequence"/>
</dbReference>
<sequence length="1730" mass="189063">MSSQILAGELATISQEAKRKFPEIRTAADKSIQELKSLPTTSEQQVAADLSRRPQFIDPFIQGASSKNARIANSSVICLQRLVVIKGLPRSRLQDVLEAFSASTSLSFDIQLKILQALPALAQNYNEDIKGGLIASALYVSAVLQNVKVPTVSAVAAATLQQLVVSVFDKVAAEDAAAKQSTIAPTQSIEIGGASIPVREAAFDAYRVLQDLLLASEGQRTDFLGLPNFSQSVGLELIYAALNTYPLVFAAHPELAHLFKDLLAPFLIRLLSDKQTFALSLRAMRLLPLLLQRHVKQMPDECEIILGLLTHLLDPESSPTWKRIMVMEVLRSVYAAPGLIVQLYGLYDAQEGRKPIVRDNISTFVRLSTEKPSLIGLGPQSSAPVQRIIDEEGTMDPAAVEGTGGFASIMSSTNVTESDVPGLSTQWSTLKVPILDLLDKTDVPFLPETYLYSLILECLNSLSDNLAKVVLPLTIGQEGQVKRKTRQATLASEESSGGLDEASGDGKLQNRPRRSQSYRSSTVPVNPLSLERSASLPKIKAIAALIDNCWPALLATSSTFLYSALDNDYYRGLIRSFQKLTQVAGLLELFTARDAFLTTLGKTAVPPNLISSVSASSSVPPSPGIKSPSFLRSKSLLSVNSVTTTQTNDTGAGPRRSMNESSPPTLSTRNLLCLRALINLAIALGSTLRESYGIVLGTLQQADLYLDHVRQSGSSNNLAMLSQEIEAVALATRRLLESTADYPNDSFSHILEPFCRSLDSDLTEYSAYQSAVEQQPPSFNDFINRASSISAVHCDSPLYLADRSILLSKIGLIVDLNIARFASYPPQASGWQRLIQCLIGVSSTSCFPRNVALMAADIICRSAVALVAASIKEATAETDNVQKLALDSIHRLITSAIEGDERPSNSRIAVFCRGLESIRSILEASGESLTVGWDVILQCLELAFIPAAGQKNDRQSSDAVQGASTVSDLHTPETGRIAFTITQLVCADFLQSLNPASIVNVIDILHKFARQRTDLNISLTSITLFSEVSNFLLRDNARLALEKIASPHVDKPPRKIYDTLRTSDKDSRAAQWIILLHQLSEVATDDRGEIRNAAFQMLLRIIIDQSLDPHAFQLAFTSVLLKCVQDNINQHGYERKETQKSSAQEQKGLDAATKSILEGISKYLAQNVETFEKTSQFPHTWDRLMIAMKELLSFRSHTINQAVYAGLTTVLSALRDAHGDWRGAVGQIGGLWSSSVPIASSDTGDQRDQQAAFLAYVDCSMELVRLVSDEMTAAQIESISTNVITCVQKSRAEKYGNDDVRLTKLQERVLELLKSLKLDVEGSVVVLVRAASVMIKQPFTTSGDQERPTKGDPSFVAFAKAAMAWLTELIKAHSSEGALYSSDAIAVALESLAVPIKIKYRWPLQGKPPAPWKQATSSALEVIPLTLSYIDGHGSAFTGDNLNRIWTALVNITAAIMHGNYSFLDIPDKYEDVQAVEEDEHLDAKSFLTLRSVMIPALGNPSLPSHIRDQYCSALFSASIIHPLRPSEYSDLQQKPGPLPSVLTRRSPSVQDEEPSRREDLGYLCLAELISMASREATGFDWHPDTTFTTLYEPGNYCSRGPEAKQNLAKAATPWVIARFAITIKAYIADQPLRSASPQPISMAEELIWVLNRMAALRCEPSALDDIDIAEDSADREEWKDAVHRAKGKETMHITLLHPLIVQAMGVAGHQRHGNREVLHALMRVLDVVP</sequence>
<dbReference type="InterPro" id="IPR032629">
    <property type="entry name" value="DCB_dom"/>
</dbReference>
<dbReference type="GO" id="GO:0005794">
    <property type="term" value="C:Golgi apparatus"/>
    <property type="evidence" value="ECO:0007669"/>
    <property type="project" value="UniProtKB-ARBA"/>
</dbReference>
<name>A0A9P4J2J6_9PEZI</name>
<accession>A0A9P4J2J6</accession>
<evidence type="ECO:0000313" key="6">
    <source>
        <dbReference type="EMBL" id="KAF2151234.1"/>
    </source>
</evidence>
<dbReference type="SUPFAM" id="SSF48371">
    <property type="entry name" value="ARM repeat"/>
    <property type="match status" value="1"/>
</dbReference>
<proteinExistence type="predicted"/>
<feature type="region of interest" description="Disordered" evidence="3">
    <location>
        <begin position="482"/>
        <end position="522"/>
    </location>
</feature>
<dbReference type="Pfam" id="PF12783">
    <property type="entry name" value="Sec7-like_HUS"/>
    <property type="match status" value="1"/>
</dbReference>
<evidence type="ECO:0000259" key="4">
    <source>
        <dbReference type="Pfam" id="PF12783"/>
    </source>
</evidence>
<gene>
    <name evidence="6" type="ORF">K461DRAFT_269503</name>
</gene>
<organism evidence="6 7">
    <name type="scientific">Myriangium duriaei CBS 260.36</name>
    <dbReference type="NCBI Taxonomy" id="1168546"/>
    <lineage>
        <taxon>Eukaryota</taxon>
        <taxon>Fungi</taxon>
        <taxon>Dikarya</taxon>
        <taxon>Ascomycota</taxon>
        <taxon>Pezizomycotina</taxon>
        <taxon>Dothideomycetes</taxon>
        <taxon>Dothideomycetidae</taxon>
        <taxon>Myriangiales</taxon>
        <taxon>Myriangiaceae</taxon>
        <taxon>Myriangium</taxon>
    </lineage>
</organism>
<keyword evidence="7" id="KW-1185">Reference proteome</keyword>